<dbReference type="GO" id="GO:0005634">
    <property type="term" value="C:nucleus"/>
    <property type="evidence" value="ECO:0007669"/>
    <property type="project" value="TreeGrafter"/>
</dbReference>
<gene>
    <name evidence="9" type="ORF">FVE85_4008</name>
</gene>
<dbReference type="Pfam" id="PF00443">
    <property type="entry name" value="UCH"/>
    <property type="match status" value="1"/>
</dbReference>
<comment type="caution">
    <text evidence="9">The sequence shown here is derived from an EMBL/GenBank/DDBJ whole genome shotgun (WGS) entry which is preliminary data.</text>
</comment>
<dbReference type="PANTHER" id="PTHR24006">
    <property type="entry name" value="UBIQUITIN CARBOXYL-TERMINAL HYDROLASE"/>
    <property type="match status" value="1"/>
</dbReference>
<dbReference type="GO" id="GO:0006508">
    <property type="term" value="P:proteolysis"/>
    <property type="evidence" value="ECO:0007669"/>
    <property type="project" value="UniProtKB-KW"/>
</dbReference>
<keyword evidence="6" id="KW-0788">Thiol protease</keyword>
<sequence>MIFGRRTVEEWNALLLDHRDVSPSIEQPRGALPEASFVDAGDEGVGKNVASDHVPSDKCRSWASIARGNERHDVMADVMVHSHGDGNAVEGQVLPRNETGQSGDFDEDPVAEIRKDNRPTWLRPLFDEHGERRGAALPPDVRTYFPRGFVNIGNTCFINVIAQVLLACVPFRELMLQVGASPEHEHPLNRAPLLAKFSRLVKEVVARPGELEKLESAKQRERAWLNRESLRPDYLYEAVEHSVVAEMMNRGSQEDAQEFLTHVLNALHEEFIKLGKVVMADATLANGGDNQEWEETGTSGGHGRADAADVEGWEEVGRKGRGAVHIRSTAVLQQSAVTEIFGGVMRSELRWPNSKPSVTREPFMCLQLEIGDRKIRSLEDALQLYFEPETVEGYRSELTREAVEARKHFMIESSPHVLIVHLKRFSYNPETLQPAKVSKRISYPERLTLSPTLFSTVRTSAQHGQNRSYRLFAVVIHHGVEVAGGHYTCDVFQGTEWVACDDSRLSRASSDAVLKRQPYLLFYQQVSG</sequence>
<feature type="region of interest" description="Disordered" evidence="7">
    <location>
        <begin position="287"/>
        <end position="306"/>
    </location>
</feature>
<dbReference type="OMA" id="ENVMPCF"/>
<dbReference type="InterPro" id="IPR028889">
    <property type="entry name" value="USP"/>
</dbReference>
<keyword evidence="10" id="KW-1185">Reference proteome</keyword>
<keyword evidence="3" id="KW-0645">Protease</keyword>
<keyword evidence="5 9" id="KW-0378">Hydrolase</keyword>
<dbReference type="EMBL" id="VRMN01000005">
    <property type="protein sequence ID" value="KAA8494033.1"/>
    <property type="molecule type" value="Genomic_DNA"/>
</dbReference>
<dbReference type="InterPro" id="IPR001394">
    <property type="entry name" value="Peptidase_C19_UCH"/>
</dbReference>
<dbReference type="PROSITE" id="PS00973">
    <property type="entry name" value="USP_2"/>
    <property type="match status" value="1"/>
</dbReference>
<evidence type="ECO:0000313" key="9">
    <source>
        <dbReference type="EMBL" id="KAA8494033.1"/>
    </source>
</evidence>
<evidence type="ECO:0000259" key="8">
    <source>
        <dbReference type="PROSITE" id="PS50235"/>
    </source>
</evidence>
<evidence type="ECO:0000256" key="2">
    <source>
        <dbReference type="ARBA" id="ARBA00012759"/>
    </source>
</evidence>
<keyword evidence="4" id="KW-0833">Ubl conjugation pathway</keyword>
<dbReference type="InterPro" id="IPR050164">
    <property type="entry name" value="Peptidase_C19"/>
</dbReference>
<evidence type="ECO:0000256" key="1">
    <source>
        <dbReference type="ARBA" id="ARBA00000707"/>
    </source>
</evidence>
<dbReference type="GO" id="GO:0004843">
    <property type="term" value="F:cysteine-type deubiquitinase activity"/>
    <property type="evidence" value="ECO:0007669"/>
    <property type="project" value="UniProtKB-EC"/>
</dbReference>
<dbReference type="GO" id="GO:0005829">
    <property type="term" value="C:cytosol"/>
    <property type="evidence" value="ECO:0007669"/>
    <property type="project" value="TreeGrafter"/>
</dbReference>
<dbReference type="GO" id="GO:0016579">
    <property type="term" value="P:protein deubiquitination"/>
    <property type="evidence" value="ECO:0007669"/>
    <property type="project" value="InterPro"/>
</dbReference>
<evidence type="ECO:0000256" key="3">
    <source>
        <dbReference type="ARBA" id="ARBA00022670"/>
    </source>
</evidence>
<dbReference type="InterPro" id="IPR018200">
    <property type="entry name" value="USP_CS"/>
</dbReference>
<accession>A0A5J4YTD4</accession>
<dbReference type="Proteomes" id="UP000324585">
    <property type="component" value="Unassembled WGS sequence"/>
</dbReference>
<evidence type="ECO:0000256" key="7">
    <source>
        <dbReference type="SAM" id="MobiDB-lite"/>
    </source>
</evidence>
<dbReference type="Gene3D" id="3.90.70.10">
    <property type="entry name" value="Cysteine proteinases"/>
    <property type="match status" value="1"/>
</dbReference>
<dbReference type="EC" id="3.4.19.12" evidence="2"/>
<dbReference type="OrthoDB" id="429671at2759"/>
<proteinExistence type="predicted"/>
<evidence type="ECO:0000256" key="5">
    <source>
        <dbReference type="ARBA" id="ARBA00022801"/>
    </source>
</evidence>
<dbReference type="AlphaFoldDB" id="A0A5J4YTD4"/>
<dbReference type="InterPro" id="IPR038765">
    <property type="entry name" value="Papain-like_cys_pep_sf"/>
</dbReference>
<evidence type="ECO:0000256" key="4">
    <source>
        <dbReference type="ARBA" id="ARBA00022786"/>
    </source>
</evidence>
<comment type="catalytic activity">
    <reaction evidence="1">
        <text>Thiol-dependent hydrolysis of ester, thioester, amide, peptide and isopeptide bonds formed by the C-terminal Gly of ubiquitin (a 76-residue protein attached to proteins as an intracellular targeting signal).</text>
        <dbReference type="EC" id="3.4.19.12"/>
    </reaction>
</comment>
<protein>
    <recommendedName>
        <fullName evidence="2">ubiquitinyl hydrolase 1</fullName>
        <ecNumber evidence="2">3.4.19.12</ecNumber>
    </recommendedName>
</protein>
<dbReference type="SUPFAM" id="SSF54001">
    <property type="entry name" value="Cysteine proteinases"/>
    <property type="match status" value="1"/>
</dbReference>
<dbReference type="PROSITE" id="PS50235">
    <property type="entry name" value="USP_3"/>
    <property type="match status" value="1"/>
</dbReference>
<evidence type="ECO:0000256" key="6">
    <source>
        <dbReference type="ARBA" id="ARBA00022807"/>
    </source>
</evidence>
<feature type="domain" description="USP" evidence="8">
    <location>
        <begin position="147"/>
        <end position="526"/>
    </location>
</feature>
<dbReference type="PANTHER" id="PTHR24006:SF687">
    <property type="entry name" value="UBIQUITIN CARBOXYL-TERMINAL HYDROLASE 10"/>
    <property type="match status" value="1"/>
</dbReference>
<evidence type="ECO:0000313" key="10">
    <source>
        <dbReference type="Proteomes" id="UP000324585"/>
    </source>
</evidence>
<organism evidence="9 10">
    <name type="scientific">Porphyridium purpureum</name>
    <name type="common">Red alga</name>
    <name type="synonym">Porphyridium cruentum</name>
    <dbReference type="NCBI Taxonomy" id="35688"/>
    <lineage>
        <taxon>Eukaryota</taxon>
        <taxon>Rhodophyta</taxon>
        <taxon>Bangiophyceae</taxon>
        <taxon>Porphyridiales</taxon>
        <taxon>Porphyridiaceae</taxon>
        <taxon>Porphyridium</taxon>
    </lineage>
</organism>
<name>A0A5J4YTD4_PORPP</name>
<reference evidence="10" key="1">
    <citation type="journal article" date="2019" name="Nat. Commun.">
        <title>Expansion of phycobilisome linker gene families in mesophilic red algae.</title>
        <authorList>
            <person name="Lee J."/>
            <person name="Kim D."/>
            <person name="Bhattacharya D."/>
            <person name="Yoon H.S."/>
        </authorList>
    </citation>
    <scope>NUCLEOTIDE SEQUENCE [LARGE SCALE GENOMIC DNA]</scope>
    <source>
        <strain evidence="10">CCMP 1328</strain>
    </source>
</reference>